<evidence type="ECO:0000313" key="2">
    <source>
        <dbReference type="EMBL" id="GFZ21001.1"/>
    </source>
</evidence>
<accession>A0A7J0HDF6</accession>
<evidence type="ECO:0000313" key="3">
    <source>
        <dbReference type="Proteomes" id="UP000585474"/>
    </source>
</evidence>
<evidence type="ECO:0000256" key="1">
    <source>
        <dbReference type="SAM" id="MobiDB-lite"/>
    </source>
</evidence>
<name>A0A7J0HDF6_9ERIC</name>
<gene>
    <name evidence="2" type="ORF">Acr_29g0001630</name>
</gene>
<proteinExistence type="predicted"/>
<reference evidence="2 3" key="1">
    <citation type="submission" date="2019-07" db="EMBL/GenBank/DDBJ databases">
        <title>De Novo Assembly of kiwifruit Actinidia rufa.</title>
        <authorList>
            <person name="Sugita-Konishi S."/>
            <person name="Sato K."/>
            <person name="Mori E."/>
            <person name="Abe Y."/>
            <person name="Kisaki G."/>
            <person name="Hamano K."/>
            <person name="Suezawa K."/>
            <person name="Otani M."/>
            <person name="Fukuda T."/>
            <person name="Manabe T."/>
            <person name="Gomi K."/>
            <person name="Tabuchi M."/>
            <person name="Akimitsu K."/>
            <person name="Kataoka I."/>
        </authorList>
    </citation>
    <scope>NUCLEOTIDE SEQUENCE [LARGE SCALE GENOMIC DNA]</scope>
    <source>
        <strain evidence="3">cv. Fuchu</strain>
    </source>
</reference>
<organism evidence="2 3">
    <name type="scientific">Actinidia rufa</name>
    <dbReference type="NCBI Taxonomy" id="165716"/>
    <lineage>
        <taxon>Eukaryota</taxon>
        <taxon>Viridiplantae</taxon>
        <taxon>Streptophyta</taxon>
        <taxon>Embryophyta</taxon>
        <taxon>Tracheophyta</taxon>
        <taxon>Spermatophyta</taxon>
        <taxon>Magnoliopsida</taxon>
        <taxon>eudicotyledons</taxon>
        <taxon>Gunneridae</taxon>
        <taxon>Pentapetalae</taxon>
        <taxon>asterids</taxon>
        <taxon>Ericales</taxon>
        <taxon>Actinidiaceae</taxon>
        <taxon>Actinidia</taxon>
    </lineage>
</organism>
<protein>
    <submittedName>
        <fullName evidence="2">Uncharacterized protein</fullName>
    </submittedName>
</protein>
<comment type="caution">
    <text evidence="2">The sequence shown here is derived from an EMBL/GenBank/DDBJ whole genome shotgun (WGS) entry which is preliminary data.</text>
</comment>
<keyword evidence="3" id="KW-1185">Reference proteome</keyword>
<feature type="region of interest" description="Disordered" evidence="1">
    <location>
        <begin position="15"/>
        <end position="44"/>
    </location>
</feature>
<dbReference type="AlphaFoldDB" id="A0A7J0HDF6"/>
<dbReference type="Proteomes" id="UP000585474">
    <property type="component" value="Unassembled WGS sequence"/>
</dbReference>
<sequence length="91" mass="10205">MLRVAGRRLSSLSWRSAHTSSSSAFIARNPINGSDSPSSDRHGSIPRTFSVSSVFMDQNRGHSFLLFFVPLKSRGFGFRVPIHLICNRCMY</sequence>
<dbReference type="EMBL" id="BJWL01000029">
    <property type="protein sequence ID" value="GFZ21001.1"/>
    <property type="molecule type" value="Genomic_DNA"/>
</dbReference>